<feature type="region of interest" description="Disordered" evidence="1">
    <location>
        <begin position="180"/>
        <end position="204"/>
    </location>
</feature>
<dbReference type="Proteomes" id="UP000746584">
    <property type="component" value="Unassembled WGS sequence"/>
</dbReference>
<dbReference type="RefSeq" id="WP_175328755.1">
    <property type="nucleotide sequence ID" value="NZ_BMOI01000010.1"/>
</dbReference>
<keyword evidence="6" id="KW-1185">Reference proteome</keyword>
<name>A0A8H9GAZ2_9MICO</name>
<accession>A0A8H9GAZ2</accession>
<sequence length="204" mass="22664">MASLTPLAFAALGLLAEAPMHPYEMFQTMLQRREDQNVKVRPGTLYHQIGRLVDLGYAEALGTAREGNRPERTTYAITDHGRAALEDGLRRMIAEPADEYPEFQLAVSHVDNLSAADAVTALRARADALAVERDVYDEAATGLQAKRLADRYWLDVSYVRAMLAAQIEWLTATADRIERGDVPWDGPAVPPNSADPHHDKERSR</sequence>
<dbReference type="SUPFAM" id="SSF46785">
    <property type="entry name" value="Winged helix' DNA-binding domain"/>
    <property type="match status" value="1"/>
</dbReference>
<gene>
    <name evidence="3" type="ORF">GCM10009769_23670</name>
    <name evidence="4" type="ORF">JOE58_003150</name>
</gene>
<evidence type="ECO:0000313" key="4">
    <source>
        <dbReference type="EMBL" id="MBM7803899.1"/>
    </source>
</evidence>
<dbReference type="EMBL" id="BMOI01000010">
    <property type="protein sequence ID" value="GGL04825.1"/>
    <property type="molecule type" value="Genomic_DNA"/>
</dbReference>
<proteinExistence type="predicted"/>
<dbReference type="PANTHER" id="PTHR43252">
    <property type="entry name" value="TRANSCRIPTIONAL REGULATOR YQJI"/>
    <property type="match status" value="1"/>
</dbReference>
<reference evidence="3" key="2">
    <citation type="submission" date="2020-09" db="EMBL/GenBank/DDBJ databases">
        <authorList>
            <person name="Sun Q."/>
            <person name="Ohkuma M."/>
        </authorList>
    </citation>
    <scope>NUCLEOTIDE SEQUENCE</scope>
    <source>
        <strain evidence="3">JCM 1480</strain>
    </source>
</reference>
<keyword evidence="4" id="KW-0238">DNA-binding</keyword>
<dbReference type="EMBL" id="JAFBCG010000001">
    <property type="protein sequence ID" value="MBM7803899.1"/>
    <property type="molecule type" value="Genomic_DNA"/>
</dbReference>
<protein>
    <submittedName>
        <fullName evidence="3 4">PadR family transcriptional regulator</fullName>
    </submittedName>
</protein>
<comment type="caution">
    <text evidence="3">The sequence shown here is derived from an EMBL/GenBank/DDBJ whole genome shotgun (WGS) entry which is preliminary data.</text>
</comment>
<dbReference type="Proteomes" id="UP000648535">
    <property type="component" value="Unassembled WGS sequence"/>
</dbReference>
<organism evidence="3 5">
    <name type="scientific">Curtobacterium luteum</name>
    <dbReference type="NCBI Taxonomy" id="33881"/>
    <lineage>
        <taxon>Bacteria</taxon>
        <taxon>Bacillati</taxon>
        <taxon>Actinomycetota</taxon>
        <taxon>Actinomycetes</taxon>
        <taxon>Micrococcales</taxon>
        <taxon>Microbacteriaceae</taxon>
        <taxon>Curtobacterium</taxon>
    </lineage>
</organism>
<dbReference type="InterPro" id="IPR036388">
    <property type="entry name" value="WH-like_DNA-bd_sf"/>
</dbReference>
<feature type="compositionally biased region" description="Basic and acidic residues" evidence="1">
    <location>
        <begin position="195"/>
        <end position="204"/>
    </location>
</feature>
<dbReference type="PANTHER" id="PTHR43252:SF6">
    <property type="entry name" value="NEGATIVE TRANSCRIPTION REGULATOR PADR"/>
    <property type="match status" value="1"/>
</dbReference>
<dbReference type="InterPro" id="IPR036390">
    <property type="entry name" value="WH_DNA-bd_sf"/>
</dbReference>
<feature type="domain" description="Transcription regulator PadR N-terminal" evidence="2">
    <location>
        <begin position="12"/>
        <end position="86"/>
    </location>
</feature>
<reference evidence="3" key="1">
    <citation type="journal article" date="2014" name="Int. J. Syst. Evol. Microbiol.">
        <title>Complete genome sequence of Corynebacterium casei LMG S-19264T (=DSM 44701T), isolated from a smear-ripened cheese.</title>
        <authorList>
            <consortium name="US DOE Joint Genome Institute (JGI-PGF)"/>
            <person name="Walter F."/>
            <person name="Albersmeier A."/>
            <person name="Kalinowski J."/>
            <person name="Ruckert C."/>
        </authorList>
    </citation>
    <scope>NUCLEOTIDE SEQUENCE</scope>
    <source>
        <strain evidence="3">JCM 1480</strain>
    </source>
</reference>
<dbReference type="GO" id="GO:0003677">
    <property type="term" value="F:DNA binding"/>
    <property type="evidence" value="ECO:0007669"/>
    <property type="project" value="UniProtKB-KW"/>
</dbReference>
<evidence type="ECO:0000256" key="1">
    <source>
        <dbReference type="SAM" id="MobiDB-lite"/>
    </source>
</evidence>
<evidence type="ECO:0000313" key="6">
    <source>
        <dbReference type="Proteomes" id="UP000746584"/>
    </source>
</evidence>
<evidence type="ECO:0000259" key="2">
    <source>
        <dbReference type="Pfam" id="PF03551"/>
    </source>
</evidence>
<reference evidence="4 6" key="3">
    <citation type="submission" date="2021-01" db="EMBL/GenBank/DDBJ databases">
        <title>Sequencing the genomes of 1000 actinobacteria strains.</title>
        <authorList>
            <person name="Klenk H.-P."/>
        </authorList>
    </citation>
    <scope>NUCLEOTIDE SEQUENCE [LARGE SCALE GENOMIC DNA]</scope>
    <source>
        <strain evidence="4 6">DSM 20542</strain>
    </source>
</reference>
<evidence type="ECO:0000313" key="5">
    <source>
        <dbReference type="Proteomes" id="UP000648535"/>
    </source>
</evidence>
<dbReference type="Pfam" id="PF03551">
    <property type="entry name" value="PadR"/>
    <property type="match status" value="1"/>
</dbReference>
<dbReference type="Gene3D" id="1.10.10.10">
    <property type="entry name" value="Winged helix-like DNA-binding domain superfamily/Winged helix DNA-binding domain"/>
    <property type="match status" value="1"/>
</dbReference>
<evidence type="ECO:0000313" key="3">
    <source>
        <dbReference type="EMBL" id="GGL04825.1"/>
    </source>
</evidence>
<dbReference type="InterPro" id="IPR005149">
    <property type="entry name" value="Tscrpt_reg_PadR_N"/>
</dbReference>
<dbReference type="AlphaFoldDB" id="A0A8H9GAZ2"/>